<gene>
    <name evidence="2" type="ORF">OLEA9_A012042</name>
</gene>
<feature type="transmembrane region" description="Helical" evidence="1">
    <location>
        <begin position="21"/>
        <end position="39"/>
    </location>
</feature>
<dbReference type="Proteomes" id="UP000594638">
    <property type="component" value="Unassembled WGS sequence"/>
</dbReference>
<dbReference type="AlphaFoldDB" id="A0A8S0UFJ0"/>
<keyword evidence="1" id="KW-0812">Transmembrane</keyword>
<evidence type="ECO:0000313" key="2">
    <source>
        <dbReference type="EMBL" id="CAA3014137.1"/>
    </source>
</evidence>
<feature type="non-terminal residue" evidence="2">
    <location>
        <position position="1"/>
    </location>
</feature>
<keyword evidence="1" id="KW-1133">Transmembrane helix</keyword>
<organism evidence="2 3">
    <name type="scientific">Olea europaea subsp. europaea</name>
    <dbReference type="NCBI Taxonomy" id="158383"/>
    <lineage>
        <taxon>Eukaryota</taxon>
        <taxon>Viridiplantae</taxon>
        <taxon>Streptophyta</taxon>
        <taxon>Embryophyta</taxon>
        <taxon>Tracheophyta</taxon>
        <taxon>Spermatophyta</taxon>
        <taxon>Magnoliopsida</taxon>
        <taxon>eudicotyledons</taxon>
        <taxon>Gunneridae</taxon>
        <taxon>Pentapetalae</taxon>
        <taxon>asterids</taxon>
        <taxon>lamiids</taxon>
        <taxon>Lamiales</taxon>
        <taxon>Oleaceae</taxon>
        <taxon>Oleeae</taxon>
        <taxon>Olea</taxon>
    </lineage>
</organism>
<comment type="caution">
    <text evidence="2">The sequence shown here is derived from an EMBL/GenBank/DDBJ whole genome shotgun (WGS) entry which is preliminary data.</text>
</comment>
<sequence>SVGVTLLLWFREDAGVRDAAVVVWAALLGSMKTPVLWWYSCGDGVVGGVVRFYEDTSTVVVFVWLQCCGQPMEVMVLVWWIWRFEWGFVEMTVNLLLW</sequence>
<proteinExistence type="predicted"/>
<protein>
    <submittedName>
        <fullName evidence="2">Uncharacterized protein</fullName>
    </submittedName>
</protein>
<keyword evidence="3" id="KW-1185">Reference proteome</keyword>
<evidence type="ECO:0000313" key="3">
    <source>
        <dbReference type="Proteomes" id="UP000594638"/>
    </source>
</evidence>
<dbReference type="Gramene" id="OE9A012042T1">
    <property type="protein sequence ID" value="OE9A012042C1"/>
    <property type="gene ID" value="OE9A012042"/>
</dbReference>
<name>A0A8S0UFJ0_OLEEU</name>
<dbReference type="EMBL" id="CACTIH010007471">
    <property type="protein sequence ID" value="CAA3014137.1"/>
    <property type="molecule type" value="Genomic_DNA"/>
</dbReference>
<evidence type="ECO:0000256" key="1">
    <source>
        <dbReference type="SAM" id="Phobius"/>
    </source>
</evidence>
<feature type="transmembrane region" description="Helical" evidence="1">
    <location>
        <begin position="59"/>
        <end position="82"/>
    </location>
</feature>
<reference evidence="2 3" key="1">
    <citation type="submission" date="2019-12" db="EMBL/GenBank/DDBJ databases">
        <authorList>
            <person name="Alioto T."/>
            <person name="Alioto T."/>
            <person name="Gomez Garrido J."/>
        </authorList>
    </citation>
    <scope>NUCLEOTIDE SEQUENCE [LARGE SCALE GENOMIC DNA]</scope>
</reference>
<accession>A0A8S0UFJ0</accession>
<keyword evidence="1" id="KW-0472">Membrane</keyword>